<evidence type="ECO:0000256" key="2">
    <source>
        <dbReference type="ARBA" id="ARBA00022475"/>
    </source>
</evidence>
<evidence type="ECO:0000256" key="4">
    <source>
        <dbReference type="ARBA" id="ARBA00022989"/>
    </source>
</evidence>
<keyword evidence="9" id="KW-1185">Reference proteome</keyword>
<keyword evidence="2" id="KW-1003">Cell membrane</keyword>
<dbReference type="PANTHER" id="PTHR32309:SF31">
    <property type="entry name" value="CAPSULAR EXOPOLYSACCHARIDE FAMILY"/>
    <property type="match status" value="1"/>
</dbReference>
<sequence>MAENLRSNKHQADERLSLKELVMSVRKALHILFVHWKSIVLAGIIGGIVGLTYSFFTPTSYTATVSFVIDEQQNSGNALGAYAGIASQFGLNLSGSNQGLFSNDNIMEFLKSRSMIQKTLLTAVELQGKRELLVDRYIRFNHLRDQWAKDARLAHVVFQPDTSGIYLQDSLLGLMYKTLLKKNLVIEKPDRKLNIISLSVKTTDELFSKAFAEHLIENVTKHYTQTRTKKSAENLTVLTRMVDSVRRELNAAIGGVAAAAEAHPNANMAFQSLKVPSQKRSVDVEANSAIFSELVKQQELARIALRNDQPLIQVLDRPILPLDKTRVGKMKGMVFGGILFGVLTGLFLLAKAFFRQVMQTEQ</sequence>
<dbReference type="InterPro" id="IPR003856">
    <property type="entry name" value="LPS_length_determ_N"/>
</dbReference>
<comment type="caution">
    <text evidence="8">The sequence shown here is derived from an EMBL/GenBank/DDBJ whole genome shotgun (WGS) entry which is preliminary data.</text>
</comment>
<dbReference type="RefSeq" id="WP_345230783.1">
    <property type="nucleotide sequence ID" value="NZ_BAABIQ010000005.1"/>
</dbReference>
<dbReference type="PANTHER" id="PTHR32309">
    <property type="entry name" value="TYROSINE-PROTEIN KINASE"/>
    <property type="match status" value="1"/>
</dbReference>
<evidence type="ECO:0000256" key="3">
    <source>
        <dbReference type="ARBA" id="ARBA00022692"/>
    </source>
</evidence>
<keyword evidence="3 6" id="KW-0812">Transmembrane</keyword>
<dbReference type="Proteomes" id="UP001501411">
    <property type="component" value="Unassembled WGS sequence"/>
</dbReference>
<name>A0ABP9ASH9_9SPHI</name>
<feature type="transmembrane region" description="Helical" evidence="6">
    <location>
        <begin position="333"/>
        <end position="354"/>
    </location>
</feature>
<dbReference type="EMBL" id="BAABIQ010000005">
    <property type="protein sequence ID" value="GAA4785431.1"/>
    <property type="molecule type" value="Genomic_DNA"/>
</dbReference>
<evidence type="ECO:0000313" key="8">
    <source>
        <dbReference type="EMBL" id="GAA4785431.1"/>
    </source>
</evidence>
<organism evidence="8 9">
    <name type="scientific">Olivibacter ginsenosidimutans</name>
    <dbReference type="NCBI Taxonomy" id="1176537"/>
    <lineage>
        <taxon>Bacteria</taxon>
        <taxon>Pseudomonadati</taxon>
        <taxon>Bacteroidota</taxon>
        <taxon>Sphingobacteriia</taxon>
        <taxon>Sphingobacteriales</taxon>
        <taxon>Sphingobacteriaceae</taxon>
        <taxon>Olivibacter</taxon>
    </lineage>
</organism>
<accession>A0ABP9ASH9</accession>
<evidence type="ECO:0000256" key="1">
    <source>
        <dbReference type="ARBA" id="ARBA00004651"/>
    </source>
</evidence>
<evidence type="ECO:0000313" key="9">
    <source>
        <dbReference type="Proteomes" id="UP001501411"/>
    </source>
</evidence>
<evidence type="ECO:0000256" key="5">
    <source>
        <dbReference type="ARBA" id="ARBA00023136"/>
    </source>
</evidence>
<comment type="subcellular location">
    <subcellularLocation>
        <location evidence="1">Cell membrane</location>
        <topology evidence="1">Multi-pass membrane protein</topology>
    </subcellularLocation>
</comment>
<evidence type="ECO:0000256" key="6">
    <source>
        <dbReference type="SAM" id="Phobius"/>
    </source>
</evidence>
<dbReference type="InterPro" id="IPR050445">
    <property type="entry name" value="Bact_polysacc_biosynth/exp"/>
</dbReference>
<protein>
    <recommendedName>
        <fullName evidence="7">Polysaccharide chain length determinant N-terminal domain-containing protein</fullName>
    </recommendedName>
</protein>
<reference evidence="9" key="1">
    <citation type="journal article" date="2019" name="Int. J. Syst. Evol. Microbiol.">
        <title>The Global Catalogue of Microorganisms (GCM) 10K type strain sequencing project: providing services to taxonomists for standard genome sequencing and annotation.</title>
        <authorList>
            <consortium name="The Broad Institute Genomics Platform"/>
            <consortium name="The Broad Institute Genome Sequencing Center for Infectious Disease"/>
            <person name="Wu L."/>
            <person name="Ma J."/>
        </authorList>
    </citation>
    <scope>NUCLEOTIDE SEQUENCE [LARGE SCALE GENOMIC DNA]</scope>
    <source>
        <strain evidence="9">JCM 18200</strain>
    </source>
</reference>
<feature type="domain" description="Polysaccharide chain length determinant N-terminal" evidence="7">
    <location>
        <begin position="26"/>
        <end position="119"/>
    </location>
</feature>
<keyword evidence="5 6" id="KW-0472">Membrane</keyword>
<feature type="transmembrane region" description="Helical" evidence="6">
    <location>
        <begin position="33"/>
        <end position="56"/>
    </location>
</feature>
<evidence type="ECO:0000259" key="7">
    <source>
        <dbReference type="Pfam" id="PF02706"/>
    </source>
</evidence>
<dbReference type="Pfam" id="PF02706">
    <property type="entry name" value="Wzz"/>
    <property type="match status" value="1"/>
</dbReference>
<keyword evidence="4 6" id="KW-1133">Transmembrane helix</keyword>
<proteinExistence type="predicted"/>
<gene>
    <name evidence="8" type="ORF">GCM10023231_11660</name>
</gene>